<dbReference type="OrthoDB" id="5979581at2759"/>
<dbReference type="Proteomes" id="UP000230750">
    <property type="component" value="Unassembled WGS sequence"/>
</dbReference>
<keyword evidence="6" id="KW-1185">Reference proteome</keyword>
<dbReference type="SUPFAM" id="SSF56112">
    <property type="entry name" value="Protein kinase-like (PK-like)"/>
    <property type="match status" value="1"/>
</dbReference>
<gene>
    <name evidence="5" type="ORF">BSL78_13154</name>
</gene>
<protein>
    <submittedName>
        <fullName evidence="5">Putative tyrosine kinase receptor Cad96Ca</fullName>
    </submittedName>
</protein>
<dbReference type="AlphaFoldDB" id="A0A2G8KPQ1"/>
<keyword evidence="2" id="KW-0067">ATP-binding</keyword>
<evidence type="ECO:0000313" key="6">
    <source>
        <dbReference type="Proteomes" id="UP000230750"/>
    </source>
</evidence>
<keyword evidence="5" id="KW-0418">Kinase</keyword>
<dbReference type="InterPro" id="IPR011009">
    <property type="entry name" value="Kinase-like_dom_sf"/>
</dbReference>
<comment type="caution">
    <text evidence="5">The sequence shown here is derived from an EMBL/GenBank/DDBJ whole genome shotgun (WGS) entry which is preliminary data.</text>
</comment>
<dbReference type="GO" id="GO:0005524">
    <property type="term" value="F:ATP binding"/>
    <property type="evidence" value="ECO:0007669"/>
    <property type="project" value="UniProtKB-KW"/>
</dbReference>
<evidence type="ECO:0000256" key="3">
    <source>
        <dbReference type="SAM" id="MobiDB-lite"/>
    </source>
</evidence>
<evidence type="ECO:0000313" key="5">
    <source>
        <dbReference type="EMBL" id="PIK49947.1"/>
    </source>
</evidence>
<dbReference type="PANTHER" id="PTHR24418">
    <property type="entry name" value="TYROSINE-PROTEIN KINASE"/>
    <property type="match status" value="1"/>
</dbReference>
<keyword evidence="5" id="KW-0808">Transferase</keyword>
<dbReference type="PROSITE" id="PS50011">
    <property type="entry name" value="PROTEIN_KINASE_DOM"/>
    <property type="match status" value="1"/>
</dbReference>
<feature type="domain" description="Protein kinase" evidence="4">
    <location>
        <begin position="60"/>
        <end position="329"/>
    </location>
</feature>
<keyword evidence="5" id="KW-0675">Receptor</keyword>
<dbReference type="InterPro" id="IPR001245">
    <property type="entry name" value="Ser-Thr/Tyr_kinase_cat_dom"/>
</dbReference>
<feature type="region of interest" description="Disordered" evidence="3">
    <location>
        <begin position="25"/>
        <end position="46"/>
    </location>
</feature>
<evidence type="ECO:0000256" key="1">
    <source>
        <dbReference type="ARBA" id="ARBA00022741"/>
    </source>
</evidence>
<name>A0A2G8KPQ1_STIJA</name>
<keyword evidence="1" id="KW-0547">Nucleotide-binding</keyword>
<dbReference type="InterPro" id="IPR000719">
    <property type="entry name" value="Prot_kinase_dom"/>
</dbReference>
<dbReference type="STRING" id="307972.A0A2G8KPQ1"/>
<dbReference type="EMBL" id="MRZV01000440">
    <property type="protein sequence ID" value="PIK49947.1"/>
    <property type="molecule type" value="Genomic_DNA"/>
</dbReference>
<accession>A0A2G8KPQ1</accession>
<organism evidence="5 6">
    <name type="scientific">Stichopus japonicus</name>
    <name type="common">Sea cucumber</name>
    <dbReference type="NCBI Taxonomy" id="307972"/>
    <lineage>
        <taxon>Eukaryota</taxon>
        <taxon>Metazoa</taxon>
        <taxon>Echinodermata</taxon>
        <taxon>Eleutherozoa</taxon>
        <taxon>Echinozoa</taxon>
        <taxon>Holothuroidea</taxon>
        <taxon>Aspidochirotacea</taxon>
        <taxon>Aspidochirotida</taxon>
        <taxon>Stichopodidae</taxon>
        <taxon>Apostichopus</taxon>
    </lineage>
</organism>
<dbReference type="Gene3D" id="1.10.510.10">
    <property type="entry name" value="Transferase(Phosphotransferase) domain 1"/>
    <property type="match status" value="1"/>
</dbReference>
<dbReference type="GO" id="GO:0004672">
    <property type="term" value="F:protein kinase activity"/>
    <property type="evidence" value="ECO:0007669"/>
    <property type="project" value="InterPro"/>
</dbReference>
<proteinExistence type="predicted"/>
<reference evidence="5 6" key="1">
    <citation type="journal article" date="2017" name="PLoS Biol.">
        <title>The sea cucumber genome provides insights into morphological evolution and visceral regeneration.</title>
        <authorList>
            <person name="Zhang X."/>
            <person name="Sun L."/>
            <person name="Yuan J."/>
            <person name="Sun Y."/>
            <person name="Gao Y."/>
            <person name="Zhang L."/>
            <person name="Li S."/>
            <person name="Dai H."/>
            <person name="Hamel J.F."/>
            <person name="Liu C."/>
            <person name="Yu Y."/>
            <person name="Liu S."/>
            <person name="Lin W."/>
            <person name="Guo K."/>
            <person name="Jin S."/>
            <person name="Xu P."/>
            <person name="Storey K.B."/>
            <person name="Huan P."/>
            <person name="Zhang T."/>
            <person name="Zhou Y."/>
            <person name="Zhang J."/>
            <person name="Lin C."/>
            <person name="Li X."/>
            <person name="Xing L."/>
            <person name="Huo D."/>
            <person name="Sun M."/>
            <person name="Wang L."/>
            <person name="Mercier A."/>
            <person name="Li F."/>
            <person name="Yang H."/>
            <person name="Xiang J."/>
        </authorList>
    </citation>
    <scope>NUCLEOTIDE SEQUENCE [LARGE SCALE GENOMIC DNA]</scope>
    <source>
        <strain evidence="5">Shaxun</strain>
        <tissue evidence="5">Muscle</tissue>
    </source>
</reference>
<dbReference type="Pfam" id="PF07714">
    <property type="entry name" value="PK_Tyr_Ser-Thr"/>
    <property type="match status" value="1"/>
</dbReference>
<evidence type="ECO:0000256" key="2">
    <source>
        <dbReference type="ARBA" id="ARBA00022840"/>
    </source>
</evidence>
<dbReference type="InterPro" id="IPR050198">
    <property type="entry name" value="Non-receptor_tyrosine_kinases"/>
</dbReference>
<sequence length="371" mass="41937">MNYHGISKFFVVYLCRRAELPEIPVDENNSQNSHHSEGSDPNYYSTEDAIAGNDPRMLSEKDISIIMNIKMGKIYKRWMGSVNLAEETNKCVVVTTLTEKLIRKKEIHWEAFIRKCLELPTSNHLAKIVAISIQSSKLFLISGHLNCENLHSVLSRDTKDKGDYYCCSSLSVPDVIKHVAGVLEGMDILKTFGFLHPGLTTKKVLLTKEGQVKLYDFCLAGDAQKVAALKKSQIPTVTLNQFPPEVLLLNQYTESSDVWSTAVVLWEIMAAGNPPFPVEKKVRFDEEATTPSVPWPEKYLQIKDKILFDCWNHNSSLRPSIHHLRGTFVAVFEKLITDSSYEIPIPTTYLPMKASKTTQPTYAEQIYHAAV</sequence>
<evidence type="ECO:0000259" key="4">
    <source>
        <dbReference type="PROSITE" id="PS50011"/>
    </source>
</evidence>